<reference evidence="2 3" key="1">
    <citation type="journal article" date="2003" name="Proc. Natl. Acad. Sci. U.S.A.">
        <title>Complete genome sequence of the marine planctomycete Pirellula sp. strain 1.</title>
        <authorList>
            <person name="Gloeckner F.O."/>
            <person name="Kube M."/>
            <person name="Bauer M."/>
            <person name="Teeling H."/>
            <person name="Lombardot T."/>
            <person name="Ludwig W."/>
            <person name="Gade D."/>
            <person name="Beck A."/>
            <person name="Borzym K."/>
            <person name="Heitmann K."/>
            <person name="Rabus R."/>
            <person name="Schlesner H."/>
            <person name="Amann R."/>
            <person name="Reinhardt R."/>
        </authorList>
    </citation>
    <scope>NUCLEOTIDE SEQUENCE [LARGE SCALE GENOMIC DNA]</scope>
    <source>
        <strain evidence="3">DSM 10527 / NCIMB 13988 / SH1</strain>
    </source>
</reference>
<dbReference type="InParanoid" id="Q7URI0"/>
<evidence type="ECO:0000313" key="2">
    <source>
        <dbReference type="EMBL" id="CAD74358.1"/>
    </source>
</evidence>
<dbReference type="HOGENOM" id="CLU_1569457_0_0_0"/>
<feature type="transmembrane region" description="Helical" evidence="1">
    <location>
        <begin position="68"/>
        <end position="90"/>
    </location>
</feature>
<feature type="transmembrane region" description="Helical" evidence="1">
    <location>
        <begin position="142"/>
        <end position="167"/>
    </location>
</feature>
<dbReference type="AlphaFoldDB" id="Q7URI0"/>
<proteinExistence type="predicted"/>
<dbReference type="PATRIC" id="fig|243090.15.peg.2711"/>
<accession>Q7URI0</accession>
<evidence type="ECO:0000256" key="1">
    <source>
        <dbReference type="SAM" id="Phobius"/>
    </source>
</evidence>
<organism evidence="2 3">
    <name type="scientific">Rhodopirellula baltica (strain DSM 10527 / NCIMB 13988 / SH1)</name>
    <dbReference type="NCBI Taxonomy" id="243090"/>
    <lineage>
        <taxon>Bacteria</taxon>
        <taxon>Pseudomonadati</taxon>
        <taxon>Planctomycetota</taxon>
        <taxon>Planctomycetia</taxon>
        <taxon>Pirellulales</taxon>
        <taxon>Pirellulaceae</taxon>
        <taxon>Rhodopirellula</taxon>
    </lineage>
</organism>
<dbReference type="EnsemblBacteria" id="CAD74358">
    <property type="protein sequence ID" value="CAD74358"/>
    <property type="gene ID" value="RB5648"/>
</dbReference>
<keyword evidence="1" id="KW-0472">Membrane</keyword>
<dbReference type="Proteomes" id="UP000001025">
    <property type="component" value="Chromosome"/>
</dbReference>
<keyword evidence="3" id="KW-1185">Reference proteome</keyword>
<name>Q7URI0_RHOBA</name>
<keyword evidence="1" id="KW-0812">Transmembrane</keyword>
<gene>
    <name evidence="2" type="ordered locus">RB5648</name>
</gene>
<evidence type="ECO:0000313" key="3">
    <source>
        <dbReference type="Proteomes" id="UP000001025"/>
    </source>
</evidence>
<dbReference type="OrthoDB" id="291632at2"/>
<sequence length="170" mass="19372">MRITFFGTRLCKGLLRAPTVVGINLTQNAPSRALLASRPTTMYQHDWIIDLADRLSDGPDGGPIARRVVGIGAAAVVCFYGLRCCLLQRATTINLSRGGQMSPMFWREYIGTPAITFGVLLICIGLFIHFRWYWGNHKRLQYYYEIPTAISIVFFIIAMTVHLWTVWRWT</sequence>
<protein>
    <submittedName>
        <fullName evidence="2">Uncharacterized protein</fullName>
    </submittedName>
</protein>
<dbReference type="STRING" id="243090.RB5648"/>
<feature type="transmembrane region" description="Helical" evidence="1">
    <location>
        <begin position="110"/>
        <end position="130"/>
    </location>
</feature>
<keyword evidence="1" id="KW-1133">Transmembrane helix</keyword>
<dbReference type="KEGG" id="rba:RB5648"/>
<dbReference type="EMBL" id="BX294142">
    <property type="protein sequence ID" value="CAD74358.1"/>
    <property type="molecule type" value="Genomic_DNA"/>
</dbReference>